<sequence length="233" mass="25937">MVQDEPPAQPNPADADPSHIRFRKVGHRSLREQDPAKRSRVQGLVEEDALMQSQRPRSFGDTTPPSEPSLLDVPTGLHRRSRVRTASLDSPAGEGQDPMQSYGTFHGRHTSPQYPSLVRRRALRTIRSSVTLDMPDGARDPAVDSGLAETPGADNPEGSRAMSVFDTYPRDDFTPFEAFSTDQSYRAAREATRRQASHVGMAPALRQRLAFYIDTSRVGRIWDLVDALINLIF</sequence>
<gene>
    <name evidence="2" type="ORF">BJ085DRAFT_40798</name>
</gene>
<feature type="compositionally biased region" description="Low complexity" evidence="1">
    <location>
        <begin position="1"/>
        <end position="15"/>
    </location>
</feature>
<accession>A0A4P9ZKG9</accession>
<evidence type="ECO:0000313" key="2">
    <source>
        <dbReference type="EMBL" id="RKP33583.1"/>
    </source>
</evidence>
<evidence type="ECO:0000256" key="1">
    <source>
        <dbReference type="SAM" id="MobiDB-lite"/>
    </source>
</evidence>
<feature type="region of interest" description="Disordered" evidence="1">
    <location>
        <begin position="1"/>
        <end position="99"/>
    </location>
</feature>
<name>A0A4P9ZKG9_9FUNG</name>
<protein>
    <submittedName>
        <fullName evidence="2">Uncharacterized protein</fullName>
    </submittedName>
</protein>
<feature type="region of interest" description="Disordered" evidence="1">
    <location>
        <begin position="132"/>
        <end position="160"/>
    </location>
</feature>
<dbReference type="AlphaFoldDB" id="A0A4P9ZKG9"/>
<evidence type="ECO:0000313" key="3">
    <source>
        <dbReference type="Proteomes" id="UP000268162"/>
    </source>
</evidence>
<dbReference type="Proteomes" id="UP000268162">
    <property type="component" value="Unassembled WGS sequence"/>
</dbReference>
<feature type="non-terminal residue" evidence="2">
    <location>
        <position position="233"/>
    </location>
</feature>
<dbReference type="EMBL" id="ML003723">
    <property type="protein sequence ID" value="RKP33583.1"/>
    <property type="molecule type" value="Genomic_DNA"/>
</dbReference>
<feature type="compositionally biased region" description="Polar residues" evidence="1">
    <location>
        <begin position="51"/>
        <end position="64"/>
    </location>
</feature>
<reference evidence="3" key="1">
    <citation type="journal article" date="2018" name="Nat. Microbiol.">
        <title>Leveraging single-cell genomics to expand the fungal tree of life.</title>
        <authorList>
            <person name="Ahrendt S.R."/>
            <person name="Quandt C.A."/>
            <person name="Ciobanu D."/>
            <person name="Clum A."/>
            <person name="Salamov A."/>
            <person name="Andreopoulos B."/>
            <person name="Cheng J.F."/>
            <person name="Woyke T."/>
            <person name="Pelin A."/>
            <person name="Henrissat B."/>
            <person name="Reynolds N.K."/>
            <person name="Benny G.L."/>
            <person name="Smith M.E."/>
            <person name="James T.Y."/>
            <person name="Grigoriev I.V."/>
        </authorList>
    </citation>
    <scope>NUCLEOTIDE SEQUENCE [LARGE SCALE GENOMIC DNA]</scope>
    <source>
        <strain evidence="3">RSA 468</strain>
    </source>
</reference>
<keyword evidence="3" id="KW-1185">Reference proteome</keyword>
<organism evidence="2 3">
    <name type="scientific">Dimargaris cristalligena</name>
    <dbReference type="NCBI Taxonomy" id="215637"/>
    <lineage>
        <taxon>Eukaryota</taxon>
        <taxon>Fungi</taxon>
        <taxon>Fungi incertae sedis</taxon>
        <taxon>Zoopagomycota</taxon>
        <taxon>Kickxellomycotina</taxon>
        <taxon>Dimargaritomycetes</taxon>
        <taxon>Dimargaritales</taxon>
        <taxon>Dimargaritaceae</taxon>
        <taxon>Dimargaris</taxon>
    </lineage>
</organism>
<proteinExistence type="predicted"/>